<dbReference type="Proteomes" id="UP000772434">
    <property type="component" value="Unassembled WGS sequence"/>
</dbReference>
<proteinExistence type="inferred from homology"/>
<dbReference type="InterPro" id="IPR002401">
    <property type="entry name" value="Cyt_P450_E_grp-I"/>
</dbReference>
<evidence type="ECO:0000256" key="11">
    <source>
        <dbReference type="ARBA" id="ARBA00023033"/>
    </source>
</evidence>
<comment type="similarity">
    <text evidence="4">Belongs to the cytochrome P450 family.</text>
</comment>
<keyword evidence="5" id="KW-0349">Heme</keyword>
<protein>
    <submittedName>
        <fullName evidence="13">Cytochrome P450</fullName>
    </submittedName>
</protein>
<keyword evidence="10" id="KW-0408">Iron</keyword>
<evidence type="ECO:0000256" key="5">
    <source>
        <dbReference type="ARBA" id="ARBA00022617"/>
    </source>
</evidence>
<dbReference type="PRINTS" id="PR00385">
    <property type="entry name" value="P450"/>
</dbReference>
<sequence>MRRKMLTLLIAVIMLVIITFVLKRRDSSLSNLRGPAPSSYILGHEYELTQQSDVGKLEFAWLEKYGPTMRVFGCFSEEVLMIADPMGLQHILQSQNYPKTKDIRLIAERVFGRGLLWATGNAHHRLRRALNPAFSTQQLKHFVPLFQETTTQLVERWKEELKGGSMIFNMAEWIPKITLDVIGRSAFDFKFGVLDGTSKYNELYCAIRDMFLDSKSPSTVTVIYSALRRRLPESLSFKLFTTKEDRRLSAFLTTAQATAKVILVQKLEAQTPGPNNEGDKDILSVLVRALSFDDARRRLTQDEIISQMATILLAGHETSSGSMSWMLYELSKHPESQTTLYEEIAALRARIGYDTPLKPEHYDSMPFLNAVIKESLRLNPILPMLVREASCDDTIPLSIPVKTNSGSVLSHIPITKGQRILLPFSVYNRLSQVWGEDANSWNPRRVMELQAMLFGIIESFEFGLPFEDLDVQRIPSILMVPMIRGQPELGVQLPLKVTQRRGSSSA</sequence>
<dbReference type="InterPro" id="IPR050121">
    <property type="entry name" value="Cytochrome_P450_monoxygenase"/>
</dbReference>
<keyword evidence="14" id="KW-1185">Reference proteome</keyword>
<dbReference type="Gene3D" id="1.10.630.10">
    <property type="entry name" value="Cytochrome P450"/>
    <property type="match status" value="1"/>
</dbReference>
<dbReference type="InterPro" id="IPR001128">
    <property type="entry name" value="Cyt_P450"/>
</dbReference>
<dbReference type="PANTHER" id="PTHR24305:SF166">
    <property type="entry name" value="CYTOCHROME P450 12A4, MITOCHONDRIAL-RELATED"/>
    <property type="match status" value="1"/>
</dbReference>
<dbReference type="GO" id="GO:0016020">
    <property type="term" value="C:membrane"/>
    <property type="evidence" value="ECO:0007669"/>
    <property type="project" value="UniProtKB-SubCell"/>
</dbReference>
<dbReference type="PRINTS" id="PR00463">
    <property type="entry name" value="EP450I"/>
</dbReference>
<evidence type="ECO:0000256" key="7">
    <source>
        <dbReference type="ARBA" id="ARBA00022723"/>
    </source>
</evidence>
<dbReference type="GO" id="GO:0004497">
    <property type="term" value="F:monooxygenase activity"/>
    <property type="evidence" value="ECO:0007669"/>
    <property type="project" value="UniProtKB-KW"/>
</dbReference>
<evidence type="ECO:0000256" key="2">
    <source>
        <dbReference type="ARBA" id="ARBA00004370"/>
    </source>
</evidence>
<dbReference type="EMBL" id="JADNRY010000025">
    <property type="protein sequence ID" value="KAF9072372.1"/>
    <property type="molecule type" value="Genomic_DNA"/>
</dbReference>
<accession>A0A9P5Q1G7</accession>
<evidence type="ECO:0000256" key="1">
    <source>
        <dbReference type="ARBA" id="ARBA00001971"/>
    </source>
</evidence>
<keyword evidence="8" id="KW-1133">Transmembrane helix</keyword>
<dbReference type="Pfam" id="PF00067">
    <property type="entry name" value="p450"/>
    <property type="match status" value="1"/>
</dbReference>
<reference evidence="13" key="1">
    <citation type="submission" date="2020-11" db="EMBL/GenBank/DDBJ databases">
        <authorList>
            <consortium name="DOE Joint Genome Institute"/>
            <person name="Ahrendt S."/>
            <person name="Riley R."/>
            <person name="Andreopoulos W."/>
            <person name="Labutti K."/>
            <person name="Pangilinan J."/>
            <person name="Ruiz-Duenas F.J."/>
            <person name="Barrasa J.M."/>
            <person name="Sanchez-Garcia M."/>
            <person name="Camarero S."/>
            <person name="Miyauchi S."/>
            <person name="Serrano A."/>
            <person name="Linde D."/>
            <person name="Babiker R."/>
            <person name="Drula E."/>
            <person name="Ayuso-Fernandez I."/>
            <person name="Pacheco R."/>
            <person name="Padilla G."/>
            <person name="Ferreira P."/>
            <person name="Barriuso J."/>
            <person name="Kellner H."/>
            <person name="Castanera R."/>
            <person name="Alfaro M."/>
            <person name="Ramirez L."/>
            <person name="Pisabarro A.G."/>
            <person name="Kuo A."/>
            <person name="Tritt A."/>
            <person name="Lipzen A."/>
            <person name="He G."/>
            <person name="Yan M."/>
            <person name="Ng V."/>
            <person name="Cullen D."/>
            <person name="Martin F."/>
            <person name="Rosso M.-N."/>
            <person name="Henrissat B."/>
            <person name="Hibbett D."/>
            <person name="Martinez A.T."/>
            <person name="Grigoriev I.V."/>
        </authorList>
    </citation>
    <scope>NUCLEOTIDE SEQUENCE</scope>
    <source>
        <strain evidence="13">AH 40177</strain>
    </source>
</reference>
<dbReference type="SUPFAM" id="SSF48264">
    <property type="entry name" value="Cytochrome P450"/>
    <property type="match status" value="1"/>
</dbReference>
<dbReference type="OrthoDB" id="1470350at2759"/>
<comment type="cofactor">
    <cofactor evidence="1">
        <name>heme</name>
        <dbReference type="ChEBI" id="CHEBI:30413"/>
    </cofactor>
</comment>
<evidence type="ECO:0000313" key="14">
    <source>
        <dbReference type="Proteomes" id="UP000772434"/>
    </source>
</evidence>
<evidence type="ECO:0000313" key="13">
    <source>
        <dbReference type="EMBL" id="KAF9072372.1"/>
    </source>
</evidence>
<evidence type="ECO:0000256" key="10">
    <source>
        <dbReference type="ARBA" id="ARBA00023004"/>
    </source>
</evidence>
<gene>
    <name evidence="13" type="ORF">BDP27DRAFT_1382192</name>
</gene>
<name>A0A9P5Q1G7_9AGAR</name>
<dbReference type="InterPro" id="IPR036396">
    <property type="entry name" value="Cyt_P450_sf"/>
</dbReference>
<dbReference type="GO" id="GO:0005506">
    <property type="term" value="F:iron ion binding"/>
    <property type="evidence" value="ECO:0007669"/>
    <property type="project" value="InterPro"/>
</dbReference>
<keyword evidence="11" id="KW-0503">Monooxygenase</keyword>
<keyword evidence="6" id="KW-0812">Transmembrane</keyword>
<dbReference type="GO" id="GO:0016705">
    <property type="term" value="F:oxidoreductase activity, acting on paired donors, with incorporation or reduction of molecular oxygen"/>
    <property type="evidence" value="ECO:0007669"/>
    <property type="project" value="InterPro"/>
</dbReference>
<evidence type="ECO:0000256" key="3">
    <source>
        <dbReference type="ARBA" id="ARBA00004721"/>
    </source>
</evidence>
<dbReference type="AlphaFoldDB" id="A0A9P5Q1G7"/>
<keyword evidence="7" id="KW-0479">Metal-binding</keyword>
<evidence type="ECO:0000256" key="6">
    <source>
        <dbReference type="ARBA" id="ARBA00022692"/>
    </source>
</evidence>
<comment type="subcellular location">
    <subcellularLocation>
        <location evidence="2">Membrane</location>
    </subcellularLocation>
</comment>
<comment type="pathway">
    <text evidence="3">Secondary metabolite biosynthesis; terpenoid biosynthesis.</text>
</comment>
<dbReference type="PANTHER" id="PTHR24305">
    <property type="entry name" value="CYTOCHROME P450"/>
    <property type="match status" value="1"/>
</dbReference>
<evidence type="ECO:0000256" key="12">
    <source>
        <dbReference type="ARBA" id="ARBA00023136"/>
    </source>
</evidence>
<evidence type="ECO:0000256" key="4">
    <source>
        <dbReference type="ARBA" id="ARBA00010617"/>
    </source>
</evidence>
<evidence type="ECO:0000256" key="9">
    <source>
        <dbReference type="ARBA" id="ARBA00023002"/>
    </source>
</evidence>
<keyword evidence="12" id="KW-0472">Membrane</keyword>
<dbReference type="GO" id="GO:0020037">
    <property type="term" value="F:heme binding"/>
    <property type="evidence" value="ECO:0007669"/>
    <property type="project" value="InterPro"/>
</dbReference>
<comment type="caution">
    <text evidence="13">The sequence shown here is derived from an EMBL/GenBank/DDBJ whole genome shotgun (WGS) entry which is preliminary data.</text>
</comment>
<organism evidence="13 14">
    <name type="scientific">Rhodocollybia butyracea</name>
    <dbReference type="NCBI Taxonomy" id="206335"/>
    <lineage>
        <taxon>Eukaryota</taxon>
        <taxon>Fungi</taxon>
        <taxon>Dikarya</taxon>
        <taxon>Basidiomycota</taxon>
        <taxon>Agaricomycotina</taxon>
        <taxon>Agaricomycetes</taxon>
        <taxon>Agaricomycetidae</taxon>
        <taxon>Agaricales</taxon>
        <taxon>Marasmiineae</taxon>
        <taxon>Omphalotaceae</taxon>
        <taxon>Rhodocollybia</taxon>
    </lineage>
</organism>
<evidence type="ECO:0000256" key="8">
    <source>
        <dbReference type="ARBA" id="ARBA00022989"/>
    </source>
</evidence>
<keyword evidence="9" id="KW-0560">Oxidoreductase</keyword>